<accession>A0ABQ8KWW2</accession>
<evidence type="ECO:0000313" key="2">
    <source>
        <dbReference type="EMBL" id="KAH9843549.1"/>
    </source>
</evidence>
<feature type="compositionally biased region" description="Basic residues" evidence="1">
    <location>
        <begin position="233"/>
        <end position="257"/>
    </location>
</feature>
<keyword evidence="3" id="KW-1185">Reference proteome</keyword>
<dbReference type="EMBL" id="JADCUA010000001">
    <property type="protein sequence ID" value="KAH9843549.1"/>
    <property type="molecule type" value="Genomic_DNA"/>
</dbReference>
<dbReference type="GeneID" id="72002728"/>
<protein>
    <submittedName>
        <fullName evidence="2">Uncharacterized protein</fullName>
    </submittedName>
</protein>
<proteinExistence type="predicted"/>
<comment type="caution">
    <text evidence="2">The sequence shown here is derived from an EMBL/GenBank/DDBJ whole genome shotgun (WGS) entry which is preliminary data.</text>
</comment>
<name>A0ABQ8KWW2_9APHY</name>
<reference evidence="2 3" key="1">
    <citation type="journal article" date="2021" name="Environ. Microbiol.">
        <title>Gene family expansions and transcriptome signatures uncover fungal adaptations to wood decay.</title>
        <authorList>
            <person name="Hage H."/>
            <person name="Miyauchi S."/>
            <person name="Viragh M."/>
            <person name="Drula E."/>
            <person name="Min B."/>
            <person name="Chaduli D."/>
            <person name="Navarro D."/>
            <person name="Favel A."/>
            <person name="Norest M."/>
            <person name="Lesage-Meessen L."/>
            <person name="Balint B."/>
            <person name="Merenyi Z."/>
            <person name="de Eugenio L."/>
            <person name="Morin E."/>
            <person name="Martinez A.T."/>
            <person name="Baldrian P."/>
            <person name="Stursova M."/>
            <person name="Martinez M.J."/>
            <person name="Novotny C."/>
            <person name="Magnuson J.K."/>
            <person name="Spatafora J.W."/>
            <person name="Maurice S."/>
            <person name="Pangilinan J."/>
            <person name="Andreopoulos W."/>
            <person name="LaButti K."/>
            <person name="Hundley H."/>
            <person name="Na H."/>
            <person name="Kuo A."/>
            <person name="Barry K."/>
            <person name="Lipzen A."/>
            <person name="Henrissat B."/>
            <person name="Riley R."/>
            <person name="Ahrendt S."/>
            <person name="Nagy L.G."/>
            <person name="Grigoriev I.V."/>
            <person name="Martin F."/>
            <person name="Rosso M.N."/>
        </authorList>
    </citation>
    <scope>NUCLEOTIDE SEQUENCE [LARGE SCALE GENOMIC DNA]</scope>
    <source>
        <strain evidence="2 3">CIRM-BRFM 1785</strain>
    </source>
</reference>
<dbReference type="Proteomes" id="UP000814176">
    <property type="component" value="Unassembled WGS sequence"/>
</dbReference>
<organism evidence="2 3">
    <name type="scientific">Rhodofomes roseus</name>
    <dbReference type="NCBI Taxonomy" id="34475"/>
    <lineage>
        <taxon>Eukaryota</taxon>
        <taxon>Fungi</taxon>
        <taxon>Dikarya</taxon>
        <taxon>Basidiomycota</taxon>
        <taxon>Agaricomycotina</taxon>
        <taxon>Agaricomycetes</taxon>
        <taxon>Polyporales</taxon>
        <taxon>Rhodofomes</taxon>
    </lineage>
</organism>
<sequence length="283" mass="30298">MYESGVAGARTINDLTRASNGRMRMTCSQMAGGCCARVRASRSMVRVQRRVTQVCRTPPQRVTEVRGVPATKGCGCVEGETVCVLVLSNSPLSLLWHLPCAICTACLALVARTWPGLAIFAGCDDTSGLAVVRCAGGDPLLAGRIAGSPSGFWMSLHVGRAGDLQCLTRQQGPGSCEMHGNRVGTGRYLAVNSKAARPRGLARVWQWPSGRGECRDQRENRARSTCSEPRARASGRPRLGRTGAHTRHKVIRKRRPRASGAGGCATAGKRRCAMGRGQWNASR</sequence>
<evidence type="ECO:0000313" key="3">
    <source>
        <dbReference type="Proteomes" id="UP000814176"/>
    </source>
</evidence>
<dbReference type="RefSeq" id="XP_047784359.1">
    <property type="nucleotide sequence ID" value="XM_047921996.1"/>
</dbReference>
<feature type="region of interest" description="Disordered" evidence="1">
    <location>
        <begin position="218"/>
        <end position="270"/>
    </location>
</feature>
<evidence type="ECO:0000256" key="1">
    <source>
        <dbReference type="SAM" id="MobiDB-lite"/>
    </source>
</evidence>
<gene>
    <name evidence="2" type="ORF">C8Q71DRAFT_728905</name>
</gene>